<dbReference type="Gene3D" id="3.90.1530.30">
    <property type="match status" value="1"/>
</dbReference>
<evidence type="ECO:0000313" key="5">
    <source>
        <dbReference type="EMBL" id="MDZ5454999.1"/>
    </source>
</evidence>
<feature type="region of interest" description="Disordered" evidence="3">
    <location>
        <begin position="337"/>
        <end position="421"/>
    </location>
</feature>
<dbReference type="InterPro" id="IPR022396">
    <property type="entry name" value="PRTRC_ParB"/>
</dbReference>
<evidence type="ECO:0000313" key="6">
    <source>
        <dbReference type="Proteomes" id="UP001293718"/>
    </source>
</evidence>
<keyword evidence="2" id="KW-0159">Chromosome partition</keyword>
<comment type="similarity">
    <text evidence="1">Belongs to the ParB family.</text>
</comment>
<geneLocation type="plasmid" evidence="5">
    <name>unnamed</name>
</geneLocation>
<dbReference type="EMBL" id="JAXOJX010000001">
    <property type="protein sequence ID" value="MDZ5454999.1"/>
    <property type="molecule type" value="Genomic_DNA"/>
</dbReference>
<dbReference type="SUPFAM" id="SSF109709">
    <property type="entry name" value="KorB DNA-binding domain-like"/>
    <property type="match status" value="1"/>
</dbReference>
<name>A0ABU5I7C7_9BURK</name>
<evidence type="ECO:0000256" key="3">
    <source>
        <dbReference type="SAM" id="MobiDB-lite"/>
    </source>
</evidence>
<evidence type="ECO:0000256" key="1">
    <source>
        <dbReference type="ARBA" id="ARBA00006295"/>
    </source>
</evidence>
<dbReference type="Pfam" id="PF02195">
    <property type="entry name" value="ParB_N"/>
    <property type="match status" value="1"/>
</dbReference>
<accession>A0ABU5I7C7</accession>
<proteinExistence type="inferred from homology"/>
<dbReference type="SUPFAM" id="SSF110849">
    <property type="entry name" value="ParB/Sulfiredoxin"/>
    <property type="match status" value="1"/>
</dbReference>
<feature type="domain" description="ParB-like N-terminal" evidence="4">
    <location>
        <begin position="5"/>
        <end position="100"/>
    </location>
</feature>
<reference evidence="5 6" key="1">
    <citation type="submission" date="2023-11" db="EMBL/GenBank/DDBJ databases">
        <title>Draft genome of Azohydromonas lata strain H1 (DSM1123), a polyhydroxyalkanoate producer.</title>
        <authorList>
            <person name="Traversa D."/>
            <person name="D'Addabbo P."/>
            <person name="Pazzani C."/>
            <person name="Manzari C."/>
            <person name="Chiara M."/>
            <person name="Scrascia M."/>
        </authorList>
    </citation>
    <scope>NUCLEOTIDE SEQUENCE [LARGE SCALE GENOMIC DNA]</scope>
    <source>
        <strain evidence="5 6">H1</strain>
        <plasmid evidence="5">unnamed</plasmid>
    </source>
</reference>
<dbReference type="InterPro" id="IPR036086">
    <property type="entry name" value="ParB/Sulfiredoxin_sf"/>
</dbReference>
<gene>
    <name evidence="5" type="ORF">SM757_00290</name>
</gene>
<feature type="compositionally biased region" description="Low complexity" evidence="3">
    <location>
        <begin position="628"/>
        <end position="654"/>
    </location>
</feature>
<keyword evidence="6" id="KW-1185">Reference proteome</keyword>
<keyword evidence="5" id="KW-0614">Plasmid</keyword>
<comment type="caution">
    <text evidence="5">The sequence shown here is derived from an EMBL/GenBank/DDBJ whole genome shotgun (WGS) entry which is preliminary data.</text>
</comment>
<evidence type="ECO:0000256" key="2">
    <source>
        <dbReference type="ARBA" id="ARBA00022829"/>
    </source>
</evidence>
<dbReference type="NCBIfam" id="TIGR03734">
    <property type="entry name" value="PRTRC_parB"/>
    <property type="match status" value="1"/>
</dbReference>
<dbReference type="Gene3D" id="1.10.10.2830">
    <property type="match status" value="1"/>
</dbReference>
<organism evidence="5 6">
    <name type="scientific">Azohydromonas lata</name>
    <dbReference type="NCBI Taxonomy" id="45677"/>
    <lineage>
        <taxon>Bacteria</taxon>
        <taxon>Pseudomonadati</taxon>
        <taxon>Pseudomonadota</taxon>
        <taxon>Betaproteobacteria</taxon>
        <taxon>Burkholderiales</taxon>
        <taxon>Sphaerotilaceae</taxon>
        <taxon>Azohydromonas</taxon>
    </lineage>
</organism>
<dbReference type="NCBIfam" id="TIGR00180">
    <property type="entry name" value="parB_part"/>
    <property type="match status" value="1"/>
</dbReference>
<dbReference type="InterPro" id="IPR004437">
    <property type="entry name" value="ParB/RepB/Spo0J"/>
</dbReference>
<dbReference type="PANTHER" id="PTHR33375:SF1">
    <property type="entry name" value="CHROMOSOME-PARTITIONING PROTEIN PARB-RELATED"/>
    <property type="match status" value="1"/>
</dbReference>
<dbReference type="Pfam" id="PF17762">
    <property type="entry name" value="HTH_ParB"/>
    <property type="match status" value="1"/>
</dbReference>
<feature type="compositionally biased region" description="Low complexity" evidence="3">
    <location>
        <begin position="380"/>
        <end position="415"/>
    </location>
</feature>
<dbReference type="SMART" id="SM00470">
    <property type="entry name" value="ParB"/>
    <property type="match status" value="1"/>
</dbReference>
<protein>
    <submittedName>
        <fullName evidence="5">PRTRC system ParB family protein</fullName>
    </submittedName>
</protein>
<sequence>MSQPITLKHRQITPGPNPREHFDEAEMQELKKGIEAAGGEPLEPLMVRSHPEQEGMFQIIFGERRWRACGDLYGPDYEMLVLLREASDAEVAALATIENHHRANPSEVEHAQAAEKLLRFNKGDKQETALQMGMSPETLERRLLLLHCIPSVRQALTKRGIKLGHAELLAGLPPDRQEKVLTGILVHKVSVELLKSQLGQFARRLADAIFDTAQCSGCPHNSARQAALFDESIGDGFCQHPTHYEELTLAELEKRAGVLREQYPVVRIVKAGDGFEPLEVTAEGAVGVGDAQYGACKGCASFGCSISGVAGSLGKVQESLCFDAGCHTGKVAANRQALREAARASETSAAGGAQSGQPTAGKHGKGTNPARQSAQEPHDSATSSAAPSADSGDPAGTQARASTAPAPAPAPATSAQVSGRIQQFREEKWRAWVANRLMAADRENARVLAALALASNTGAINTGRYTEAVNKITRAKLGNTTLKATLEQCDALNDSDMHSVLKAVAASAAYGVDEGGLELLLNYLKVDEAQHFKLDATYLELLTMSELESLAEELKIKKAMGSEFKKARAGKKPDFIAALLKVKGFDYTGLVPKAMKYNRRSLKRAKDNTAAKARSASSSQPDDTRGPAAADAAAEAATNSAGEQVETAAAAEAA</sequence>
<dbReference type="PANTHER" id="PTHR33375">
    <property type="entry name" value="CHROMOSOME-PARTITIONING PROTEIN PARB-RELATED"/>
    <property type="match status" value="1"/>
</dbReference>
<evidence type="ECO:0000259" key="4">
    <source>
        <dbReference type="SMART" id="SM00470"/>
    </source>
</evidence>
<feature type="region of interest" description="Disordered" evidence="3">
    <location>
        <begin position="1"/>
        <end position="20"/>
    </location>
</feature>
<dbReference type="InterPro" id="IPR003115">
    <property type="entry name" value="ParB_N"/>
</dbReference>
<dbReference type="InterPro" id="IPR041468">
    <property type="entry name" value="HTH_ParB/Spo0J"/>
</dbReference>
<dbReference type="Proteomes" id="UP001293718">
    <property type="component" value="Unassembled WGS sequence"/>
</dbReference>
<dbReference type="InterPro" id="IPR050336">
    <property type="entry name" value="Chromosome_partition/occlusion"/>
</dbReference>
<feature type="region of interest" description="Disordered" evidence="3">
    <location>
        <begin position="602"/>
        <end position="654"/>
    </location>
</feature>